<reference evidence="1" key="1">
    <citation type="submission" date="2023-04" db="EMBL/GenBank/DDBJ databases">
        <title>Ambrosiozyma monospora NBRC 10751.</title>
        <authorList>
            <person name="Ichikawa N."/>
            <person name="Sato H."/>
            <person name="Tonouchi N."/>
        </authorList>
    </citation>
    <scope>NUCLEOTIDE SEQUENCE</scope>
    <source>
        <strain evidence="1">NBRC 10751</strain>
    </source>
</reference>
<evidence type="ECO:0000313" key="2">
    <source>
        <dbReference type="Proteomes" id="UP001165064"/>
    </source>
</evidence>
<accession>A0ACB5T1N1</accession>
<protein>
    <submittedName>
        <fullName evidence="1">Unnamed protein product</fullName>
    </submittedName>
</protein>
<name>A0ACB5T1N1_AMBMO</name>
<dbReference type="EMBL" id="BSXS01002573">
    <property type="protein sequence ID" value="GME79382.1"/>
    <property type="molecule type" value="Genomic_DNA"/>
</dbReference>
<sequence length="501" mass="53854">MVSLSKSVLSSICVSLLASSVNALIPIEVVGKRFVKPAPKEGDDGEVFFIKGVDYMPGGASGYSSNSKSDVLSDADACMRDAYLLQKLGANTIRIYSINPDVNHDECMSIFNSAGIYVILDVNSSDQGEYLDRENPASTYNGQYLKNVFKRIEAFKNFPNLLGFFAGNEVINDQGSSVEKAPAYVRAVQRDMKQYIAKHADRTIPVGYSAAEIDDLRAATYEYFQCNIDGDEKDESKSDFYGVNSYSWCSGSSNWGSSGYSKVNSTFQDTSIPVFFSEYGCNKNTPRTFDEVSEGVYSGLIDTLSGGLIYEFSEEANHYGLVELDTDGSATLQDDYDNLQSQYNKTEIPDISESDVEDPTLATCNSTYIQSLYKGFGNFTLPDQPDEVTDMINSGLNSTNVGKLVDFDNSPSNYTITDADGNEISDASISINPTATINEQQTTAVPTEASTTKSASATANAASSSNSSSASSSSKGAAAGNIEINAGGLMFMLGVGISALL</sequence>
<gene>
    <name evidence="1" type="ORF">Amon02_000392000</name>
</gene>
<evidence type="ECO:0000313" key="1">
    <source>
        <dbReference type="EMBL" id="GME79382.1"/>
    </source>
</evidence>
<proteinExistence type="predicted"/>
<comment type="caution">
    <text evidence="1">The sequence shown here is derived from an EMBL/GenBank/DDBJ whole genome shotgun (WGS) entry which is preliminary data.</text>
</comment>
<dbReference type="Proteomes" id="UP001165064">
    <property type="component" value="Unassembled WGS sequence"/>
</dbReference>
<organism evidence="1 2">
    <name type="scientific">Ambrosiozyma monospora</name>
    <name type="common">Yeast</name>
    <name type="synonym">Endomycopsis monosporus</name>
    <dbReference type="NCBI Taxonomy" id="43982"/>
    <lineage>
        <taxon>Eukaryota</taxon>
        <taxon>Fungi</taxon>
        <taxon>Dikarya</taxon>
        <taxon>Ascomycota</taxon>
        <taxon>Saccharomycotina</taxon>
        <taxon>Pichiomycetes</taxon>
        <taxon>Pichiales</taxon>
        <taxon>Pichiaceae</taxon>
        <taxon>Ambrosiozyma</taxon>
    </lineage>
</organism>
<keyword evidence="2" id="KW-1185">Reference proteome</keyword>